<proteinExistence type="predicted"/>
<dbReference type="PANTHER" id="PTHR33514:SF1">
    <property type="entry name" value="ABC TRANSPORTER PERMEASE"/>
    <property type="match status" value="1"/>
</dbReference>
<dbReference type="InterPro" id="IPR003339">
    <property type="entry name" value="ABC/ECF_trnsptr_transmembrane"/>
</dbReference>
<dbReference type="RefSeq" id="WP_206869145.1">
    <property type="nucleotide sequence ID" value="NZ_BMBA01000001.1"/>
</dbReference>
<evidence type="ECO:0000256" key="3">
    <source>
        <dbReference type="ARBA" id="ARBA00022989"/>
    </source>
</evidence>
<reference evidence="6 7" key="1">
    <citation type="journal article" date="2021" name="Int. J. Syst. Evol. Microbiol.">
        <title>Clostridium zeae sp. nov., isolated from corn silage.</title>
        <authorList>
            <person name="Kobayashi H."/>
            <person name="Tanizawa Y."/>
            <person name="Yagura M."/>
            <person name="Sakamoto M."/>
            <person name="Ohkuma M."/>
            <person name="Tohno M."/>
        </authorList>
    </citation>
    <scope>NUCLEOTIDE SEQUENCE [LARGE SCALE GENOMIC DNA]</scope>
    <source>
        <strain evidence="6 7">CSC2</strain>
    </source>
</reference>
<name>A0ABQ1E8D2_9CLOT</name>
<keyword evidence="2 5" id="KW-0812">Transmembrane</keyword>
<feature type="transmembrane region" description="Helical" evidence="5">
    <location>
        <begin position="113"/>
        <end position="135"/>
    </location>
</feature>
<evidence type="ECO:0000256" key="4">
    <source>
        <dbReference type="ARBA" id="ARBA00023136"/>
    </source>
</evidence>
<comment type="subcellular location">
    <subcellularLocation>
        <location evidence="1">Membrane</location>
        <topology evidence="1">Multi-pass membrane protein</topology>
    </subcellularLocation>
</comment>
<dbReference type="Proteomes" id="UP000663802">
    <property type="component" value="Unassembled WGS sequence"/>
</dbReference>
<protein>
    <submittedName>
        <fullName evidence="6">Cobalt transporter CbiQ</fullName>
    </submittedName>
</protein>
<evidence type="ECO:0000256" key="1">
    <source>
        <dbReference type="ARBA" id="ARBA00004141"/>
    </source>
</evidence>
<evidence type="ECO:0000313" key="7">
    <source>
        <dbReference type="Proteomes" id="UP000663802"/>
    </source>
</evidence>
<evidence type="ECO:0000256" key="5">
    <source>
        <dbReference type="SAM" id="Phobius"/>
    </source>
</evidence>
<evidence type="ECO:0000256" key="2">
    <source>
        <dbReference type="ARBA" id="ARBA00022692"/>
    </source>
</evidence>
<comment type="caution">
    <text evidence="6">The sequence shown here is derived from an EMBL/GenBank/DDBJ whole genome shotgun (WGS) entry which is preliminary data.</text>
</comment>
<feature type="transmembrane region" description="Helical" evidence="5">
    <location>
        <begin position="247"/>
        <end position="263"/>
    </location>
</feature>
<dbReference type="CDD" id="cd16914">
    <property type="entry name" value="EcfT"/>
    <property type="match status" value="1"/>
</dbReference>
<dbReference type="Pfam" id="PF02361">
    <property type="entry name" value="CbiQ"/>
    <property type="match status" value="1"/>
</dbReference>
<feature type="transmembrane region" description="Helical" evidence="5">
    <location>
        <begin position="197"/>
        <end position="216"/>
    </location>
</feature>
<dbReference type="PANTHER" id="PTHR33514">
    <property type="entry name" value="PROTEIN ABCI12, CHLOROPLASTIC"/>
    <property type="match status" value="1"/>
</dbReference>
<organism evidence="6 7">
    <name type="scientific">Clostridium zeae</name>
    <dbReference type="NCBI Taxonomy" id="2759022"/>
    <lineage>
        <taxon>Bacteria</taxon>
        <taxon>Bacillati</taxon>
        <taxon>Bacillota</taxon>
        <taxon>Clostridia</taxon>
        <taxon>Eubacteriales</taxon>
        <taxon>Clostridiaceae</taxon>
        <taxon>Clostridium</taxon>
    </lineage>
</organism>
<keyword evidence="7" id="KW-1185">Reference proteome</keyword>
<sequence length="274" mass="31494">MNRSGSLYIEKESLFHKLDGSVKLLMLILWTIFIFMFMDIRIFILMSLIGFAFISIAKLPLKNIAPLLVFIIIFTFMNSLLLFIITPQYGSSLTGRYTVLLNLFGYKLTYETLFYAITLSVKYLSILPITIIFIFTTHPSKFASSLNRIGVSYKVAYAVNIALRYIPDVKDEVRNIVNAQQARGVAFKRGDASVYRILKNYIVILIPLIISSLNRVEVISNAMELRGFGISKKRTWYNREPLHKNDLIFIVLSIVLVILGIFLKQNFSIGFWYP</sequence>
<dbReference type="EMBL" id="BMBA01000001">
    <property type="protein sequence ID" value="GFZ31045.1"/>
    <property type="molecule type" value="Genomic_DNA"/>
</dbReference>
<feature type="transmembrane region" description="Helical" evidence="5">
    <location>
        <begin position="64"/>
        <end position="85"/>
    </location>
</feature>
<gene>
    <name evidence="6" type="ORF">CSC2_15710</name>
</gene>
<keyword evidence="3 5" id="KW-1133">Transmembrane helix</keyword>
<keyword evidence="4 5" id="KW-0472">Membrane</keyword>
<accession>A0ABQ1E8D2</accession>
<evidence type="ECO:0000313" key="6">
    <source>
        <dbReference type="EMBL" id="GFZ31045.1"/>
    </source>
</evidence>
<feature type="transmembrane region" description="Helical" evidence="5">
    <location>
        <begin position="24"/>
        <end position="57"/>
    </location>
</feature>